<gene>
    <name evidence="3" type="ORF">SAMN04487936_10859</name>
</gene>
<evidence type="ECO:0000313" key="3">
    <source>
        <dbReference type="EMBL" id="SFK15810.1"/>
    </source>
</evidence>
<feature type="compositionally biased region" description="Basic and acidic residues" evidence="1">
    <location>
        <begin position="12"/>
        <end position="30"/>
    </location>
</feature>
<keyword evidence="2" id="KW-1133">Transmembrane helix</keyword>
<name>A0A1I3X8A7_HALDA</name>
<dbReference type="EMBL" id="FOSB01000008">
    <property type="protein sequence ID" value="SFK15810.1"/>
    <property type="molecule type" value="Genomic_DNA"/>
</dbReference>
<keyword evidence="2" id="KW-0812">Transmembrane</keyword>
<sequence>MATDPNSKGKKPNKDKEREKKRQALDEATKQKPAKKSSSKEQSSEKKEKAPKKGRRRILPIWLRIILVLLFSVAALVIGLMIGYGVIGDGNPTDALEMETWRHIWDIVMKNE</sequence>
<feature type="transmembrane region" description="Helical" evidence="2">
    <location>
        <begin position="61"/>
        <end position="87"/>
    </location>
</feature>
<dbReference type="RefSeq" id="WP_075037205.1">
    <property type="nucleotide sequence ID" value="NZ_FOSB01000008.1"/>
</dbReference>
<evidence type="ECO:0000256" key="1">
    <source>
        <dbReference type="SAM" id="MobiDB-lite"/>
    </source>
</evidence>
<feature type="region of interest" description="Disordered" evidence="1">
    <location>
        <begin position="1"/>
        <end position="54"/>
    </location>
</feature>
<feature type="compositionally biased region" description="Basic and acidic residues" evidence="1">
    <location>
        <begin position="38"/>
        <end position="48"/>
    </location>
</feature>
<accession>A0A1I3X8A7</accession>
<dbReference type="InterPro" id="IPR024596">
    <property type="entry name" value="RNApol_su_b/EpuA"/>
</dbReference>
<dbReference type="OrthoDB" id="2300232at2"/>
<evidence type="ECO:0000256" key="2">
    <source>
        <dbReference type="SAM" id="Phobius"/>
    </source>
</evidence>
<proteinExistence type="predicted"/>
<keyword evidence="2" id="KW-0472">Membrane</keyword>
<dbReference type="Proteomes" id="UP000183557">
    <property type="component" value="Unassembled WGS sequence"/>
</dbReference>
<dbReference type="Pfam" id="PF11772">
    <property type="entry name" value="EpuA"/>
    <property type="match status" value="1"/>
</dbReference>
<organism evidence="3 4">
    <name type="scientific">Halobacillus dabanensis</name>
    <dbReference type="NCBI Taxonomy" id="240302"/>
    <lineage>
        <taxon>Bacteria</taxon>
        <taxon>Bacillati</taxon>
        <taxon>Bacillota</taxon>
        <taxon>Bacilli</taxon>
        <taxon>Bacillales</taxon>
        <taxon>Bacillaceae</taxon>
        <taxon>Halobacillus</taxon>
    </lineage>
</organism>
<dbReference type="AlphaFoldDB" id="A0A1I3X8A7"/>
<protein>
    <submittedName>
        <fullName evidence="3">Type VI secretion system protein DotU</fullName>
    </submittedName>
</protein>
<keyword evidence="4" id="KW-1185">Reference proteome</keyword>
<evidence type="ECO:0000313" key="4">
    <source>
        <dbReference type="Proteomes" id="UP000183557"/>
    </source>
</evidence>
<reference evidence="4" key="1">
    <citation type="submission" date="2016-10" db="EMBL/GenBank/DDBJ databases">
        <authorList>
            <person name="Varghese N."/>
            <person name="Submissions S."/>
        </authorList>
    </citation>
    <scope>NUCLEOTIDE SEQUENCE [LARGE SCALE GENOMIC DNA]</scope>
    <source>
        <strain evidence="4">CGMCC 1.3704</strain>
    </source>
</reference>